<feature type="transmembrane region" description="Helical" evidence="1">
    <location>
        <begin position="255"/>
        <end position="276"/>
    </location>
</feature>
<dbReference type="OrthoDB" id="200967at2759"/>
<name>A0A9W7EKG4_9STRA</name>
<feature type="transmembrane region" description="Helical" evidence="1">
    <location>
        <begin position="415"/>
        <end position="436"/>
    </location>
</feature>
<feature type="transmembrane region" description="Helical" evidence="1">
    <location>
        <begin position="321"/>
        <end position="346"/>
    </location>
</feature>
<dbReference type="EMBL" id="BRXY01000255">
    <property type="protein sequence ID" value="GMH81155.1"/>
    <property type="molecule type" value="Genomic_DNA"/>
</dbReference>
<feature type="transmembrane region" description="Helical" evidence="1">
    <location>
        <begin position="381"/>
        <end position="403"/>
    </location>
</feature>
<reference evidence="3" key="1">
    <citation type="journal article" date="2023" name="Commun. Biol.">
        <title>Genome analysis of Parmales, the sister group of diatoms, reveals the evolutionary specialization of diatoms from phago-mixotrophs to photoautotrophs.</title>
        <authorList>
            <person name="Ban H."/>
            <person name="Sato S."/>
            <person name="Yoshikawa S."/>
            <person name="Yamada K."/>
            <person name="Nakamura Y."/>
            <person name="Ichinomiya M."/>
            <person name="Sato N."/>
            <person name="Blanc-Mathieu R."/>
            <person name="Endo H."/>
            <person name="Kuwata A."/>
            <person name="Ogata H."/>
        </authorList>
    </citation>
    <scope>NUCLEOTIDE SEQUENCE [LARGE SCALE GENOMIC DNA]</scope>
    <source>
        <strain evidence="3">NIES 3701</strain>
    </source>
</reference>
<feature type="transmembrane region" description="Helical" evidence="1">
    <location>
        <begin position="197"/>
        <end position="216"/>
    </location>
</feature>
<evidence type="ECO:0000313" key="2">
    <source>
        <dbReference type="EMBL" id="GMH81155.1"/>
    </source>
</evidence>
<proteinExistence type="predicted"/>
<evidence type="ECO:0000256" key="1">
    <source>
        <dbReference type="SAM" id="Phobius"/>
    </source>
</evidence>
<evidence type="ECO:0000313" key="3">
    <source>
        <dbReference type="Proteomes" id="UP001165085"/>
    </source>
</evidence>
<keyword evidence="1" id="KW-1133">Transmembrane helix</keyword>
<accession>A0A9W7EKG4</accession>
<keyword evidence="1" id="KW-0812">Transmembrane</keyword>
<feature type="transmembrane region" description="Helical" evidence="1">
    <location>
        <begin position="228"/>
        <end position="249"/>
    </location>
</feature>
<organism evidence="2 3">
    <name type="scientific">Triparma strigata</name>
    <dbReference type="NCBI Taxonomy" id="1606541"/>
    <lineage>
        <taxon>Eukaryota</taxon>
        <taxon>Sar</taxon>
        <taxon>Stramenopiles</taxon>
        <taxon>Ochrophyta</taxon>
        <taxon>Bolidophyceae</taxon>
        <taxon>Parmales</taxon>
        <taxon>Triparmaceae</taxon>
        <taxon>Triparma</taxon>
    </lineage>
</organism>
<sequence length="585" mass="65362">MIHPTPSSLAKQLPPAVEKRMEEVHGDLSKRTHFLLADLLATLPMTLEQVESLDAIEQNLKGEGDNDVVKDVEAEIRAAFIKAFRYSAKQREDKRDMKEERTMEKRDALASVEEGVKALASIQELNKQNEEIRSLGVDPRTFMDFGVTVSAALQKTSVIMMKLVAIVIIFSLVIWTFINAVRGAVNGINDPMEKNRIAVSSLFAWACTSWFMFWSLTSFFHGLNKPFIYVRNLVVCAGFYLVVKSYFWLSPEIPMHNLLASAVSIACGAAGVVLFVNDWINENQDDEGVLKDRVAFKRAKALLKGEADFTRMSGSKKWKSLAILSIPIFFIYGVILGYIIAIFGLFQAFDSVTWKLFVTLVAFVLKVAGNKVMLKLVAGQRVWVADSLLFSYEFATALLLRVLQMSLPDEHTAQLVGLVGAVGEVCVRIFFFNLYLKAGLQRSKQGMTLKEQHAYAAWGKLRVQDGSNDMLVEYLSSISSSMFLIMLAPLDSFDLATTTEISQRTVLIITAYQVVPELFLDFYVTFMETFCGLSKLHENYWDPKAGGDPRSSITVGRWGDLVKSLVLELVGTIVLITVILVATVK</sequence>
<feature type="transmembrane region" description="Helical" evidence="1">
    <location>
        <begin position="565"/>
        <end position="584"/>
    </location>
</feature>
<keyword evidence="3" id="KW-1185">Reference proteome</keyword>
<gene>
    <name evidence="2" type="ORF">TrST_g11755</name>
</gene>
<dbReference type="AlphaFoldDB" id="A0A9W7EKG4"/>
<feature type="transmembrane region" description="Helical" evidence="1">
    <location>
        <begin position="352"/>
        <end position="369"/>
    </location>
</feature>
<dbReference type="Proteomes" id="UP001165085">
    <property type="component" value="Unassembled WGS sequence"/>
</dbReference>
<feature type="transmembrane region" description="Helical" evidence="1">
    <location>
        <begin position="163"/>
        <end position="185"/>
    </location>
</feature>
<keyword evidence="1" id="KW-0472">Membrane</keyword>
<comment type="caution">
    <text evidence="2">The sequence shown here is derived from an EMBL/GenBank/DDBJ whole genome shotgun (WGS) entry which is preliminary data.</text>
</comment>
<protein>
    <submittedName>
        <fullName evidence="2">Uncharacterized protein</fullName>
    </submittedName>
</protein>